<gene>
    <name evidence="1" type="ORF">GCK72_015896</name>
</gene>
<dbReference type="RefSeq" id="XP_053585971.1">
    <property type="nucleotide sequence ID" value="XM_053731199.1"/>
</dbReference>
<evidence type="ECO:0000313" key="1">
    <source>
        <dbReference type="EMBL" id="KAF1759429.1"/>
    </source>
</evidence>
<reference evidence="1 2" key="1">
    <citation type="submission" date="2019-12" db="EMBL/GenBank/DDBJ databases">
        <title>Chromosome-level assembly of the Caenorhabditis remanei genome.</title>
        <authorList>
            <person name="Teterina A.A."/>
            <person name="Willis J.H."/>
            <person name="Phillips P.C."/>
        </authorList>
    </citation>
    <scope>NUCLEOTIDE SEQUENCE [LARGE SCALE GENOMIC DNA]</scope>
    <source>
        <strain evidence="1 2">PX506</strain>
        <tissue evidence="1">Whole organism</tissue>
    </source>
</reference>
<dbReference type="EMBL" id="WUAV01000004">
    <property type="protein sequence ID" value="KAF1759429.1"/>
    <property type="molecule type" value="Genomic_DNA"/>
</dbReference>
<protein>
    <submittedName>
        <fullName evidence="1">Uncharacterized protein</fullName>
    </submittedName>
</protein>
<proteinExistence type="predicted"/>
<sequence length="78" mass="8599">MRVTVEERMTWILWAGLAYSTLFAESPLYAEYLMPAECRSVILLGHNPLAVLETNNEGDSGGEDDVDYGGGTGLVRYI</sequence>
<name>A0A6A5GXR5_CAERE</name>
<evidence type="ECO:0000313" key="2">
    <source>
        <dbReference type="Proteomes" id="UP000483820"/>
    </source>
</evidence>
<dbReference type="Proteomes" id="UP000483820">
    <property type="component" value="Chromosome IV"/>
</dbReference>
<dbReference type="AlphaFoldDB" id="A0A6A5GXR5"/>
<organism evidence="1 2">
    <name type="scientific">Caenorhabditis remanei</name>
    <name type="common">Caenorhabditis vulgaris</name>
    <dbReference type="NCBI Taxonomy" id="31234"/>
    <lineage>
        <taxon>Eukaryota</taxon>
        <taxon>Metazoa</taxon>
        <taxon>Ecdysozoa</taxon>
        <taxon>Nematoda</taxon>
        <taxon>Chromadorea</taxon>
        <taxon>Rhabditida</taxon>
        <taxon>Rhabditina</taxon>
        <taxon>Rhabditomorpha</taxon>
        <taxon>Rhabditoidea</taxon>
        <taxon>Rhabditidae</taxon>
        <taxon>Peloderinae</taxon>
        <taxon>Caenorhabditis</taxon>
    </lineage>
</organism>
<dbReference type="KEGG" id="crq:GCK72_015896"/>
<accession>A0A6A5GXR5</accession>
<dbReference type="GeneID" id="78776196"/>
<dbReference type="CTD" id="78776196"/>
<comment type="caution">
    <text evidence="1">The sequence shown here is derived from an EMBL/GenBank/DDBJ whole genome shotgun (WGS) entry which is preliminary data.</text>
</comment>